<feature type="domain" description="FAD-binding PCMH-type" evidence="11">
    <location>
        <begin position="1677"/>
        <end position="1852"/>
    </location>
</feature>
<evidence type="ECO:0000313" key="12">
    <source>
        <dbReference type="EMBL" id="KAL3851537.1"/>
    </source>
</evidence>
<evidence type="ECO:0000256" key="10">
    <source>
        <dbReference type="ARBA" id="ARBA00023180"/>
    </source>
</evidence>
<feature type="domain" description="FAD-binding PCMH-type" evidence="11">
    <location>
        <begin position="86"/>
        <end position="260"/>
    </location>
</feature>
<keyword evidence="4" id="KW-0017">Alkaloid metabolism</keyword>
<dbReference type="InterPro" id="IPR036318">
    <property type="entry name" value="FAD-bd_PCMH-like_sf"/>
</dbReference>
<evidence type="ECO:0000256" key="1">
    <source>
        <dbReference type="ARBA" id="ARBA00001974"/>
    </source>
</evidence>
<organism evidence="12 13">
    <name type="scientific">Penstemon smallii</name>
    <dbReference type="NCBI Taxonomy" id="265156"/>
    <lineage>
        <taxon>Eukaryota</taxon>
        <taxon>Viridiplantae</taxon>
        <taxon>Streptophyta</taxon>
        <taxon>Embryophyta</taxon>
        <taxon>Tracheophyta</taxon>
        <taxon>Spermatophyta</taxon>
        <taxon>Magnoliopsida</taxon>
        <taxon>eudicotyledons</taxon>
        <taxon>Gunneridae</taxon>
        <taxon>Pentapetalae</taxon>
        <taxon>asterids</taxon>
        <taxon>lamiids</taxon>
        <taxon>Lamiales</taxon>
        <taxon>Plantaginaceae</taxon>
        <taxon>Cheloneae</taxon>
        <taxon>Penstemon</taxon>
    </lineage>
</organism>
<evidence type="ECO:0000256" key="4">
    <source>
        <dbReference type="ARBA" id="ARBA00022589"/>
    </source>
</evidence>
<keyword evidence="5" id="KW-0285">Flavoprotein</keyword>
<keyword evidence="7" id="KW-0274">FAD</keyword>
<keyword evidence="9" id="KW-1015">Disulfide bond</keyword>
<dbReference type="InterPro" id="IPR006094">
    <property type="entry name" value="Oxid_FAD_bind_N"/>
</dbReference>
<keyword evidence="8" id="KW-0560">Oxidoreductase</keyword>
<keyword evidence="13" id="KW-1185">Reference proteome</keyword>
<evidence type="ECO:0000256" key="3">
    <source>
        <dbReference type="ARBA" id="ARBA00005466"/>
    </source>
</evidence>
<evidence type="ECO:0000256" key="5">
    <source>
        <dbReference type="ARBA" id="ARBA00022630"/>
    </source>
</evidence>
<reference evidence="12 13" key="1">
    <citation type="submission" date="2024-12" db="EMBL/GenBank/DDBJ databases">
        <title>The unique morphological basis and parallel evolutionary history of personate flowers in Penstemon.</title>
        <authorList>
            <person name="Depatie T.H."/>
            <person name="Wessinger C.A."/>
        </authorList>
    </citation>
    <scope>NUCLEOTIDE SEQUENCE [LARGE SCALE GENOMIC DNA]</scope>
    <source>
        <strain evidence="12">WTNN_2</strain>
        <tissue evidence="12">Leaf</tissue>
    </source>
</reference>
<dbReference type="FunFam" id="3.30.43.10:FF:000004">
    <property type="entry name" value="Berberine bridge enzyme-like 15"/>
    <property type="match status" value="3"/>
</dbReference>
<proteinExistence type="inferred from homology"/>
<dbReference type="Pfam" id="PF08031">
    <property type="entry name" value="BBE"/>
    <property type="match status" value="4"/>
</dbReference>
<evidence type="ECO:0000256" key="6">
    <source>
        <dbReference type="ARBA" id="ARBA00022729"/>
    </source>
</evidence>
<keyword evidence="10" id="KW-0325">Glycoprotein</keyword>
<evidence type="ECO:0000313" key="13">
    <source>
        <dbReference type="Proteomes" id="UP001634393"/>
    </source>
</evidence>
<dbReference type="Proteomes" id="UP001634393">
    <property type="component" value="Unassembled WGS sequence"/>
</dbReference>
<feature type="domain" description="FAD-binding PCMH-type" evidence="11">
    <location>
        <begin position="612"/>
        <end position="786"/>
    </location>
</feature>
<dbReference type="Gene3D" id="3.30.465.10">
    <property type="match status" value="4"/>
</dbReference>
<dbReference type="InterPro" id="IPR016167">
    <property type="entry name" value="FAD-bd_PCMH_sub1"/>
</dbReference>
<name>A0ABD3UPS5_9LAMI</name>
<keyword evidence="6" id="KW-0732">Signal</keyword>
<protein>
    <recommendedName>
        <fullName evidence="11">FAD-binding PCMH-type domain-containing protein</fullName>
    </recommendedName>
</protein>
<comment type="cofactor">
    <cofactor evidence="1">
        <name>FAD</name>
        <dbReference type="ChEBI" id="CHEBI:57692"/>
    </cofactor>
</comment>
<dbReference type="Pfam" id="PF01565">
    <property type="entry name" value="FAD_binding_4"/>
    <property type="match status" value="4"/>
</dbReference>
<dbReference type="SUPFAM" id="SSF56176">
    <property type="entry name" value="FAD-binding/transporter-associated domain-like"/>
    <property type="match status" value="4"/>
</dbReference>
<dbReference type="Gene3D" id="3.40.462.20">
    <property type="match status" value="4"/>
</dbReference>
<evidence type="ECO:0000259" key="11">
    <source>
        <dbReference type="PROSITE" id="PS51387"/>
    </source>
</evidence>
<evidence type="ECO:0000256" key="8">
    <source>
        <dbReference type="ARBA" id="ARBA00023002"/>
    </source>
</evidence>
<feature type="domain" description="FAD-binding PCMH-type" evidence="11">
    <location>
        <begin position="1147"/>
        <end position="1323"/>
    </location>
</feature>
<dbReference type="InterPro" id="IPR006093">
    <property type="entry name" value="Oxy_OxRdtase_FAD_BS"/>
</dbReference>
<dbReference type="InterPro" id="IPR016169">
    <property type="entry name" value="FAD-bd_PCMH_sub2"/>
</dbReference>
<evidence type="ECO:0000256" key="7">
    <source>
        <dbReference type="ARBA" id="ARBA00022827"/>
    </source>
</evidence>
<dbReference type="InterPro" id="IPR012951">
    <property type="entry name" value="BBE"/>
</dbReference>
<dbReference type="PROSITE" id="PS00862">
    <property type="entry name" value="OX2_COVAL_FAD"/>
    <property type="match status" value="1"/>
</dbReference>
<dbReference type="EMBL" id="JBJXBP010000001">
    <property type="protein sequence ID" value="KAL3851537.1"/>
    <property type="molecule type" value="Genomic_DNA"/>
</dbReference>
<evidence type="ECO:0000256" key="2">
    <source>
        <dbReference type="ARBA" id="ARBA00004913"/>
    </source>
</evidence>
<dbReference type="Gene3D" id="3.30.43.10">
    <property type="entry name" value="Uridine Diphospho-n-acetylenolpyruvylglucosamine Reductase, domain 2"/>
    <property type="match status" value="4"/>
</dbReference>
<comment type="pathway">
    <text evidence="2">Alkaloid biosynthesis.</text>
</comment>
<dbReference type="PANTHER" id="PTHR32448">
    <property type="entry name" value="OS08G0158400 PROTEIN"/>
    <property type="match status" value="1"/>
</dbReference>
<dbReference type="InterPro" id="IPR016166">
    <property type="entry name" value="FAD-bd_PCMH"/>
</dbReference>
<sequence length="2130" mass="240076">MVTILIVEQSFDFVMSSPMLLLPLLLFTLNSYSYVASSPLYETFVQCLSENTKNNQISNIVYSPQNPSFTPVLQDYIRNARFNTSTTRKPSLIVTPLNVSHIQATIICTKQFGLQLKIRSGGHDYEGISYVSEVPFIILDTFNFRSIDINIKDETAWVQAGATLGELYYKIWQTSKVHAYPAGVCPTIGVGGHISGGGYGNLLRKYGLTVDNVIDTQIIDTKGRLLDRKSMGEDLFWAIRGGGGASFGVVLAYKINLVRVPPIVTVFSIDRTLDQNATDLVYRWQFVANKVDENLFIRFLVAPATIQNKTTVKVTFNALFLGDSNTLLSVIKSQFPDLGLTKQDVKETSWIQSVLYWYTLPIGTPETVLLDRKYPGSFFKRKSDFIQTPIPKQGLEGLWKKVILGEAGMAFNALGGKMSEIGETETPYPHRNGNIFKVQYFVNWKEEGIEAEKKYLKQTGSLYDYMTPFVSKNPREAFLNYRDLDIGTTDNGKNTYNEAKVYGLKYFKGNFDRLVKVKTAVDPENFFRNEQSIPPLVFFMSSPMLIPLLLIFALNSYSSEASISPLYNTFVRCLSTNTKNNRISNIVYSPQNSSFTTVLKDYIRNPRFNTPTTRKPSLIVTPLKVSHIQATIICTKRTGLELKIRSGGHDYEGISYVSELPFIILDLFNLRSIDINIKDETAWVQTGATLGELYYKIWENSKVHAFPAGVGPTVGVGGHISGGGYGNLLRKYGLSVDNVIDAQIIDAKGRLLDRKSMGEDLFWAIRGGGGASFGVVLAYKLKLVPVPPIVTVFRIAKTLEENATDLVYRWQFVANKIDENLFIRLLVQPATIKSNTLSKKAAGKTVKVTFIALFLGDSNTLLSVLKSQFPDLGLRKQDLNETSWIQSVLYWANFQIGTSETVLLNRKVNSESFYKRKSDYLKTPIPKKGLEGLWKNIIELGKAGMVFNAYGGKMSQIAETETPFPHRNGNIFKIQYFANWKEEGIEAEKKYIEQTRTLYNYMTPFVSKNPREAFLNYRDLDIGTTDNGKNTYNDGKVYGTKYFKGNFDRLVKVKTAVDPGNFFRNEQTKNTRIMKTSTSFILTLNIILVAFSSYASSQSIQQKFYQCIILNSELSIPFSTAFSVPENASFTTILQSSAQNLRCLVSSVPKPLLIFTPLVENHVQAAVTCAKEQNLNLRVRSGGHDYEGLSYISETNEPFIIVDLSKLRSITVDIQDNSAWAQAGATNGELFFRISQKSKTHGFPAGLCPSLGLGGHITGGAYGPMMRKYGLGADNVIDAHIVDAEGRILDRESMGEDLFWAIRGGGGASFGIILSWKVRLVPVPQTVTVFTVPKTLEQNGTNILYKWQHIADKIDEDLFIRVIIQVVNAAQKGEKTIQTNYNALFLGKTERLIQIMEESFPELGLTKKDCTEMSWIESVLYIAGFPAKTPPEVLLQGKSLFKNYFKAKSDFVKVPIPESGLEGLWKRLIEEDSPLMIFNPYGGMMSKISESETPFPHRKGVIYKIQYLTLWNDDKPETEAKHVDWIRRLYSYMGSYVSMFPREAYVNYRDLDLGMNKNGSSFIQASFWGTKYFKDNFNRLVRVKTKVDPDNFFRHEQSIPKFVATMPSPTLNLILFIAVSTSFSNAIQENFLQCMSLHSSTEYVQIFKFIHSPTSPSYPNLLQSAQQNPRWLNLNSTSFKEPRFIITPYTTSEIQAAIICSREHGLQIRIKSGGHDYEGLSYLCKSPFIILDLINIRSIAIDLEEENAWVQSGATLGELYYSIAQESKVLGFPAGLCPSVGTGGHFSGGGIGTMVRKYGLAADNVIDAYIIDAKGTILDRKSMGENLFWAIRGGGGASFGVIIAWKVKLVRVPSLVTVFTLHTNLDKKTSKLVQKWQSIASKQPEELFIRSIIQKVNNETVVVLFNSLFLGPVNKLIRLMSKSFPELGLRAQDCISMSWIESVLYFTGFKKEDPLEVLLDRTVQYKSYFKAKSDFVRKPIPESALEEIQKRLLEEEVLAMLIMDPFGGKMDLIQETKLPFPHRKGYLFNIQYLVKWSGEGEAEAKKHLKWINGVYKYMKPYVSSSPRAAYINYRDLDLGINQEHNTSYSQAMIWGRNYFKGNFKRLARVKTRVDPGNFFRSEQSIPLFLH</sequence>
<comment type="caution">
    <text evidence="12">The sequence shown here is derived from an EMBL/GenBank/DDBJ whole genome shotgun (WGS) entry which is preliminary data.</text>
</comment>
<dbReference type="GO" id="GO:0016491">
    <property type="term" value="F:oxidoreductase activity"/>
    <property type="evidence" value="ECO:0007669"/>
    <property type="project" value="UniProtKB-KW"/>
</dbReference>
<gene>
    <name evidence="12" type="ORF">ACJIZ3_013419</name>
</gene>
<dbReference type="PROSITE" id="PS51387">
    <property type="entry name" value="FAD_PCMH"/>
    <property type="match status" value="4"/>
</dbReference>
<comment type="similarity">
    <text evidence="3">Belongs to the oxygen-dependent FAD-linked oxidoreductase family.</text>
</comment>
<evidence type="ECO:0000256" key="9">
    <source>
        <dbReference type="ARBA" id="ARBA00023157"/>
    </source>
</evidence>
<accession>A0ABD3UPS5</accession>